<comment type="caution">
    <text evidence="2">The sequence shown here is derived from an EMBL/GenBank/DDBJ whole genome shotgun (WGS) entry which is preliminary data.</text>
</comment>
<name>A0AAV3XUN7_9CYAN</name>
<evidence type="ECO:0000256" key="1">
    <source>
        <dbReference type="SAM" id="MobiDB-lite"/>
    </source>
</evidence>
<feature type="region of interest" description="Disordered" evidence="1">
    <location>
        <begin position="82"/>
        <end position="125"/>
    </location>
</feature>
<protein>
    <submittedName>
        <fullName evidence="2">Uncharacterized protein</fullName>
    </submittedName>
</protein>
<sequence>MSVSYTSIQAFVNVLESKPDLISSQDWVELDQLASNLPEDAEDITEKLENWLKPESHSQIFQAYKQILTELIASSPINSNANLGIGKTKSSTPVNQPSESAKQLLENAIKKNSPLLNSPPPQQQP</sequence>
<reference evidence="2" key="1">
    <citation type="submission" date="2019-10" db="EMBL/GenBank/DDBJ databases">
        <title>Draft genome sequece of Microseira wollei NIES-4236.</title>
        <authorList>
            <person name="Yamaguchi H."/>
            <person name="Suzuki S."/>
            <person name="Kawachi M."/>
        </authorList>
    </citation>
    <scope>NUCLEOTIDE SEQUENCE</scope>
    <source>
        <strain evidence="2">NIES-4236</strain>
    </source>
</reference>
<dbReference type="EMBL" id="BLAY01000379">
    <property type="protein sequence ID" value="GET44502.1"/>
    <property type="molecule type" value="Genomic_DNA"/>
</dbReference>
<proteinExistence type="predicted"/>
<organism evidence="2 3">
    <name type="scientific">Microseira wollei NIES-4236</name>
    <dbReference type="NCBI Taxonomy" id="2530354"/>
    <lineage>
        <taxon>Bacteria</taxon>
        <taxon>Bacillati</taxon>
        <taxon>Cyanobacteriota</taxon>
        <taxon>Cyanophyceae</taxon>
        <taxon>Oscillatoriophycideae</taxon>
        <taxon>Aerosakkonematales</taxon>
        <taxon>Aerosakkonemataceae</taxon>
        <taxon>Microseira</taxon>
    </lineage>
</organism>
<feature type="compositionally biased region" description="Polar residues" evidence="1">
    <location>
        <begin position="82"/>
        <end position="101"/>
    </location>
</feature>
<evidence type="ECO:0000313" key="2">
    <source>
        <dbReference type="EMBL" id="GET44502.1"/>
    </source>
</evidence>
<gene>
    <name evidence="2" type="ORF">MiSe_93320</name>
</gene>
<dbReference type="AlphaFoldDB" id="A0AAV3XUN7"/>
<evidence type="ECO:0000313" key="3">
    <source>
        <dbReference type="Proteomes" id="UP001050975"/>
    </source>
</evidence>
<accession>A0AAV3XUN7</accession>
<dbReference type="Proteomes" id="UP001050975">
    <property type="component" value="Unassembled WGS sequence"/>
</dbReference>
<dbReference type="RefSeq" id="WP_226594598.1">
    <property type="nucleotide sequence ID" value="NZ_BLAY01000379.1"/>
</dbReference>
<keyword evidence="3" id="KW-1185">Reference proteome</keyword>